<protein>
    <submittedName>
        <fullName evidence="6">Transcriptional regulator</fullName>
    </submittedName>
</protein>
<dbReference type="InterPro" id="IPR036388">
    <property type="entry name" value="WH-like_DNA-bd_sf"/>
</dbReference>
<feature type="domain" description="HTH lysR-type" evidence="5">
    <location>
        <begin position="16"/>
        <end position="73"/>
    </location>
</feature>
<dbReference type="GO" id="GO:0003700">
    <property type="term" value="F:DNA-binding transcription factor activity"/>
    <property type="evidence" value="ECO:0007669"/>
    <property type="project" value="InterPro"/>
</dbReference>
<keyword evidence="2" id="KW-0805">Transcription regulation</keyword>
<dbReference type="PANTHER" id="PTHR30419">
    <property type="entry name" value="HTH-TYPE TRANSCRIPTIONAL REGULATOR YBHD"/>
    <property type="match status" value="1"/>
</dbReference>
<dbReference type="Gene3D" id="1.10.10.10">
    <property type="entry name" value="Winged helix-like DNA-binding domain superfamily/Winged helix DNA-binding domain"/>
    <property type="match status" value="1"/>
</dbReference>
<dbReference type="RefSeq" id="WP_094304050.1">
    <property type="nucleotide sequence ID" value="NZ_NOWT01000013.1"/>
</dbReference>
<accession>A0A235HDX5</accession>
<dbReference type="EMBL" id="NOWT01000013">
    <property type="protein sequence ID" value="OYD83475.1"/>
    <property type="molecule type" value="Genomic_DNA"/>
</dbReference>
<evidence type="ECO:0000256" key="3">
    <source>
        <dbReference type="ARBA" id="ARBA00023125"/>
    </source>
</evidence>
<dbReference type="PROSITE" id="PS50931">
    <property type="entry name" value="HTH_LYSR"/>
    <property type="match status" value="1"/>
</dbReference>
<dbReference type="GO" id="GO:0005829">
    <property type="term" value="C:cytosol"/>
    <property type="evidence" value="ECO:0007669"/>
    <property type="project" value="TreeGrafter"/>
</dbReference>
<sequence length="348" mass="38043">MTPHRFPANWFLKARLKLRHLQLFVALDEHRNLHRAAASLTMSQPAASKLLGDLEDSLGVTLFERHGRGVEPNWYGSLMIRHARTILSGLQEAGEELNDLLAGHSGSVSIGTVMAPAVELVVPVITTLTRDHPDLKIAVAVETSDVLAERVQQGVMDFAIGRLPDHVDASCFDYQEISSEELCFVCRDGHPLLRLGRPLTAADLVDATWILQPLGSLLRSRVEALFRAEGVPPPRKVIESASPVISLAMVAENDSVTVFARALAQVFSPTGSCTIVPFHKRFSVEPYGIFWLKDRPLSPGARTALAALRAASDAKMRRALEAPQPIPSSDIDPPSDIEMCMDSANNRI</sequence>
<dbReference type="Pfam" id="PF03466">
    <property type="entry name" value="LysR_substrate"/>
    <property type="match status" value="1"/>
</dbReference>
<evidence type="ECO:0000256" key="1">
    <source>
        <dbReference type="ARBA" id="ARBA00009437"/>
    </source>
</evidence>
<dbReference type="InterPro" id="IPR005119">
    <property type="entry name" value="LysR_subst-bd"/>
</dbReference>
<dbReference type="InterPro" id="IPR000847">
    <property type="entry name" value="LysR_HTH_N"/>
</dbReference>
<dbReference type="Proteomes" id="UP000215367">
    <property type="component" value="Unassembled WGS sequence"/>
</dbReference>
<keyword evidence="3" id="KW-0238">DNA-binding</keyword>
<evidence type="ECO:0000256" key="2">
    <source>
        <dbReference type="ARBA" id="ARBA00023015"/>
    </source>
</evidence>
<reference evidence="6 7" key="1">
    <citation type="submission" date="2017-07" db="EMBL/GenBank/DDBJ databases">
        <title>Whole genome sequence of Azospirillum brasilense 2A1, a potential biofertilizer strain.</title>
        <authorList>
            <person name="Fontana C.A."/>
            <person name="Toffoli L.M."/>
            <person name="Salazar S.M."/>
            <person name="Puglisi E."/>
            <person name="Pedraza R."/>
            <person name="Bassi D."/>
            <person name="Cocconcelli P.S."/>
        </authorList>
    </citation>
    <scope>NUCLEOTIDE SEQUENCE [LARGE SCALE GENOMIC DNA]</scope>
    <source>
        <strain evidence="6 7">2A1</strain>
        <plasmid evidence="6">unnamed</plasmid>
    </source>
</reference>
<organism evidence="6 7">
    <name type="scientific">Azospirillum brasilense</name>
    <dbReference type="NCBI Taxonomy" id="192"/>
    <lineage>
        <taxon>Bacteria</taxon>
        <taxon>Pseudomonadati</taxon>
        <taxon>Pseudomonadota</taxon>
        <taxon>Alphaproteobacteria</taxon>
        <taxon>Rhodospirillales</taxon>
        <taxon>Azospirillaceae</taxon>
        <taxon>Azospirillum</taxon>
    </lineage>
</organism>
<evidence type="ECO:0000313" key="7">
    <source>
        <dbReference type="Proteomes" id="UP000215367"/>
    </source>
</evidence>
<keyword evidence="4" id="KW-0804">Transcription</keyword>
<dbReference type="SUPFAM" id="SSF46785">
    <property type="entry name" value="Winged helix' DNA-binding domain"/>
    <property type="match status" value="1"/>
</dbReference>
<proteinExistence type="inferred from homology"/>
<keyword evidence="6" id="KW-0614">Plasmid</keyword>
<dbReference type="InterPro" id="IPR037405">
    <property type="entry name" value="GbpR_PBP2"/>
</dbReference>
<evidence type="ECO:0000259" key="5">
    <source>
        <dbReference type="PROSITE" id="PS50931"/>
    </source>
</evidence>
<dbReference type="FunFam" id="1.10.10.10:FF:000001">
    <property type="entry name" value="LysR family transcriptional regulator"/>
    <property type="match status" value="1"/>
</dbReference>
<comment type="caution">
    <text evidence="6">The sequence shown here is derived from an EMBL/GenBank/DDBJ whole genome shotgun (WGS) entry which is preliminary data.</text>
</comment>
<dbReference type="SUPFAM" id="SSF53850">
    <property type="entry name" value="Periplasmic binding protein-like II"/>
    <property type="match status" value="1"/>
</dbReference>
<geneLocation type="plasmid" evidence="6">
    <name>unnamed</name>
</geneLocation>
<dbReference type="Gene3D" id="3.40.190.290">
    <property type="match status" value="1"/>
</dbReference>
<dbReference type="InterPro" id="IPR036390">
    <property type="entry name" value="WH_DNA-bd_sf"/>
</dbReference>
<evidence type="ECO:0000256" key="4">
    <source>
        <dbReference type="ARBA" id="ARBA00023163"/>
    </source>
</evidence>
<name>A0A235HDX5_AZOBR</name>
<comment type="similarity">
    <text evidence="1">Belongs to the LysR transcriptional regulatory family.</text>
</comment>
<dbReference type="Pfam" id="PF00126">
    <property type="entry name" value="HTH_1"/>
    <property type="match status" value="1"/>
</dbReference>
<dbReference type="PANTHER" id="PTHR30419:SF8">
    <property type="entry name" value="NITROGEN ASSIMILATION TRANSCRIPTIONAL ACTIVATOR-RELATED"/>
    <property type="match status" value="1"/>
</dbReference>
<dbReference type="PRINTS" id="PR00039">
    <property type="entry name" value="HTHLYSR"/>
</dbReference>
<dbReference type="CDD" id="cd08435">
    <property type="entry name" value="PBP2_GbpR"/>
    <property type="match status" value="1"/>
</dbReference>
<dbReference type="GO" id="GO:0003677">
    <property type="term" value="F:DNA binding"/>
    <property type="evidence" value="ECO:0007669"/>
    <property type="project" value="UniProtKB-KW"/>
</dbReference>
<gene>
    <name evidence="6" type="ORF">CHT98_14830</name>
</gene>
<dbReference type="AlphaFoldDB" id="A0A235HDX5"/>
<dbReference type="InterPro" id="IPR050950">
    <property type="entry name" value="HTH-type_LysR_regulators"/>
</dbReference>
<evidence type="ECO:0000313" key="6">
    <source>
        <dbReference type="EMBL" id="OYD83475.1"/>
    </source>
</evidence>